<evidence type="ECO:0000259" key="5">
    <source>
        <dbReference type="PROSITE" id="PS50977"/>
    </source>
</evidence>
<accession>A0A5B9E901</accession>
<evidence type="ECO:0000313" key="7">
    <source>
        <dbReference type="Proteomes" id="UP000321820"/>
    </source>
</evidence>
<dbReference type="SUPFAM" id="SSF48498">
    <property type="entry name" value="Tetracyclin repressor-like, C-terminal domain"/>
    <property type="match status" value="1"/>
</dbReference>
<dbReference type="PROSITE" id="PS50977">
    <property type="entry name" value="HTH_TETR_2"/>
    <property type="match status" value="1"/>
</dbReference>
<proteinExistence type="predicted"/>
<evidence type="ECO:0000256" key="4">
    <source>
        <dbReference type="PROSITE-ProRule" id="PRU00335"/>
    </source>
</evidence>
<reference evidence="6 7" key="1">
    <citation type="submission" date="2019-08" db="EMBL/GenBank/DDBJ databases">
        <title>Complete genome sequence of Terriglobus albidus strain ORNL.</title>
        <authorList>
            <person name="Podar M."/>
        </authorList>
    </citation>
    <scope>NUCLEOTIDE SEQUENCE [LARGE SCALE GENOMIC DNA]</scope>
    <source>
        <strain evidence="6 7">ORNL</strain>
    </source>
</reference>
<protein>
    <submittedName>
        <fullName evidence="6">TetR family transcriptional regulator</fullName>
    </submittedName>
</protein>
<evidence type="ECO:0000256" key="1">
    <source>
        <dbReference type="ARBA" id="ARBA00023015"/>
    </source>
</evidence>
<dbReference type="InterPro" id="IPR036271">
    <property type="entry name" value="Tet_transcr_reg_TetR-rel_C_sf"/>
</dbReference>
<sequence>MAEGTRERLLEVGLMQMRSVGYGAAGMKELLDEAGIPKGSFYHYFPSKEAFGKAVLESYGAGEMARWQRIVLEGKGAPLKRLRRYFEDLIATYGPQNKISGCLMGGMSLEIADHSDTIQAALKHAFAGWRQGLASLLEEAMERGDLARSAKPDELAGLLLDAYEGALLRAKAERSNAPLENFLKLAFGTLLVKP</sequence>
<dbReference type="RefSeq" id="WP_147646786.1">
    <property type="nucleotide sequence ID" value="NZ_CP042806.1"/>
</dbReference>
<dbReference type="InterPro" id="IPR011075">
    <property type="entry name" value="TetR_C"/>
</dbReference>
<dbReference type="InterPro" id="IPR001647">
    <property type="entry name" value="HTH_TetR"/>
</dbReference>
<evidence type="ECO:0000256" key="3">
    <source>
        <dbReference type="ARBA" id="ARBA00023163"/>
    </source>
</evidence>
<evidence type="ECO:0000256" key="2">
    <source>
        <dbReference type="ARBA" id="ARBA00023125"/>
    </source>
</evidence>
<dbReference type="OrthoDB" id="9812484at2"/>
<keyword evidence="3" id="KW-0804">Transcription</keyword>
<dbReference type="Pfam" id="PF00440">
    <property type="entry name" value="TetR_N"/>
    <property type="match status" value="1"/>
</dbReference>
<name>A0A5B9E901_9BACT</name>
<feature type="domain" description="HTH tetR-type" evidence="5">
    <location>
        <begin position="3"/>
        <end position="63"/>
    </location>
</feature>
<keyword evidence="7" id="KW-1185">Reference proteome</keyword>
<dbReference type="Proteomes" id="UP000321820">
    <property type="component" value="Chromosome"/>
</dbReference>
<dbReference type="PANTHER" id="PTHR47506">
    <property type="entry name" value="TRANSCRIPTIONAL REGULATORY PROTEIN"/>
    <property type="match status" value="1"/>
</dbReference>
<feature type="DNA-binding region" description="H-T-H motif" evidence="4">
    <location>
        <begin position="26"/>
        <end position="45"/>
    </location>
</feature>
<gene>
    <name evidence="6" type="ORF">FTW19_06020</name>
</gene>
<dbReference type="Pfam" id="PF16925">
    <property type="entry name" value="TetR_C_13"/>
    <property type="match status" value="1"/>
</dbReference>
<keyword evidence="2 4" id="KW-0238">DNA-binding</keyword>
<dbReference type="AlphaFoldDB" id="A0A5B9E901"/>
<dbReference type="InterPro" id="IPR009057">
    <property type="entry name" value="Homeodomain-like_sf"/>
</dbReference>
<evidence type="ECO:0000313" key="6">
    <source>
        <dbReference type="EMBL" id="QEE27595.1"/>
    </source>
</evidence>
<dbReference type="GO" id="GO:0003677">
    <property type="term" value="F:DNA binding"/>
    <property type="evidence" value="ECO:0007669"/>
    <property type="project" value="UniProtKB-UniRule"/>
</dbReference>
<dbReference type="Gene3D" id="1.10.357.10">
    <property type="entry name" value="Tetracycline Repressor, domain 2"/>
    <property type="match status" value="1"/>
</dbReference>
<dbReference type="SUPFAM" id="SSF46689">
    <property type="entry name" value="Homeodomain-like"/>
    <property type="match status" value="1"/>
</dbReference>
<dbReference type="KEGG" id="talb:FTW19_06020"/>
<dbReference type="PANTHER" id="PTHR47506:SF6">
    <property type="entry name" value="HTH-TYPE TRANSCRIPTIONAL REPRESSOR NEMR"/>
    <property type="match status" value="1"/>
</dbReference>
<keyword evidence="1" id="KW-0805">Transcription regulation</keyword>
<organism evidence="6 7">
    <name type="scientific">Terriglobus albidus</name>
    <dbReference type="NCBI Taxonomy" id="1592106"/>
    <lineage>
        <taxon>Bacteria</taxon>
        <taxon>Pseudomonadati</taxon>
        <taxon>Acidobacteriota</taxon>
        <taxon>Terriglobia</taxon>
        <taxon>Terriglobales</taxon>
        <taxon>Acidobacteriaceae</taxon>
        <taxon>Terriglobus</taxon>
    </lineage>
</organism>
<dbReference type="EMBL" id="CP042806">
    <property type="protein sequence ID" value="QEE27595.1"/>
    <property type="molecule type" value="Genomic_DNA"/>
</dbReference>